<name>A0A2A9DWY7_9MICO</name>
<evidence type="ECO:0000256" key="2">
    <source>
        <dbReference type="ARBA" id="ARBA00023141"/>
    </source>
</evidence>
<evidence type="ECO:0000313" key="4">
    <source>
        <dbReference type="EMBL" id="PFG31307.1"/>
    </source>
</evidence>
<organism evidence="4 5">
    <name type="scientific">Paramicrobacterium agarici</name>
    <dbReference type="NCBI Taxonomy" id="630514"/>
    <lineage>
        <taxon>Bacteria</taxon>
        <taxon>Bacillati</taxon>
        <taxon>Actinomycetota</taxon>
        <taxon>Actinomycetes</taxon>
        <taxon>Micrococcales</taxon>
        <taxon>Microbacteriaceae</taxon>
        <taxon>Paramicrobacterium</taxon>
    </lineage>
</organism>
<dbReference type="AlphaFoldDB" id="A0A2A9DWY7"/>
<dbReference type="InterPro" id="IPR022893">
    <property type="entry name" value="Shikimate_DH_fam"/>
</dbReference>
<keyword evidence="2" id="KW-0028">Amino-acid biosynthesis</keyword>
<gene>
    <name evidence="4" type="ORF">ATJ78_2272</name>
</gene>
<dbReference type="EMBL" id="PDJE01000001">
    <property type="protein sequence ID" value="PFG31307.1"/>
    <property type="molecule type" value="Genomic_DNA"/>
</dbReference>
<dbReference type="GO" id="GO:0005829">
    <property type="term" value="C:cytosol"/>
    <property type="evidence" value="ECO:0007669"/>
    <property type="project" value="TreeGrafter"/>
</dbReference>
<accession>A0A2A9DWY7</accession>
<keyword evidence="5" id="KW-1185">Reference proteome</keyword>
<dbReference type="SUPFAM" id="SSF53223">
    <property type="entry name" value="Aminoacid dehydrogenase-like, N-terminal domain"/>
    <property type="match status" value="1"/>
</dbReference>
<keyword evidence="2" id="KW-0057">Aromatic amino acid biosynthesis</keyword>
<evidence type="ECO:0000256" key="1">
    <source>
        <dbReference type="ARBA" id="ARBA00004871"/>
    </source>
</evidence>
<protein>
    <submittedName>
        <fullName evidence="4">Shikimate dehydrogenase</fullName>
    </submittedName>
</protein>
<reference evidence="4 5" key="1">
    <citation type="submission" date="2017-10" db="EMBL/GenBank/DDBJ databases">
        <title>Sequencing the genomes of 1000 actinobacteria strains.</title>
        <authorList>
            <person name="Klenk H.-P."/>
        </authorList>
    </citation>
    <scope>NUCLEOTIDE SEQUENCE [LARGE SCALE GENOMIC DNA]</scope>
    <source>
        <strain evidence="4 5">DSM 21798</strain>
    </source>
</reference>
<dbReference type="InterPro" id="IPR036291">
    <property type="entry name" value="NAD(P)-bd_dom_sf"/>
</dbReference>
<dbReference type="SUPFAM" id="SSF51735">
    <property type="entry name" value="NAD(P)-binding Rossmann-fold domains"/>
    <property type="match status" value="1"/>
</dbReference>
<dbReference type="PANTHER" id="PTHR21089:SF1">
    <property type="entry name" value="BIFUNCTIONAL 3-DEHYDROQUINATE DEHYDRATASE_SHIKIMATE DEHYDROGENASE, CHLOROPLASTIC"/>
    <property type="match status" value="1"/>
</dbReference>
<comment type="pathway">
    <text evidence="1">Metabolic intermediate biosynthesis; chorismate biosynthesis; chorismate from D-erythrose 4-phosphate and phosphoenolpyruvate: step 4/7.</text>
</comment>
<dbReference type="GO" id="GO:0009073">
    <property type="term" value="P:aromatic amino acid family biosynthetic process"/>
    <property type="evidence" value="ECO:0007669"/>
    <property type="project" value="UniProtKB-KW"/>
</dbReference>
<dbReference type="Pfam" id="PF08501">
    <property type="entry name" value="Shikimate_dh_N"/>
    <property type="match status" value="1"/>
</dbReference>
<dbReference type="InterPro" id="IPR046346">
    <property type="entry name" value="Aminoacid_DH-like_N_sf"/>
</dbReference>
<comment type="caution">
    <text evidence="4">The sequence shown here is derived from an EMBL/GenBank/DDBJ whole genome shotgun (WGS) entry which is preliminary data.</text>
</comment>
<sequence>MLMRDRLAVLGSPIAHSQSPALHSAAYRVMGRPWSYDRIEMREHELTAFLNSADAAWRGLSLTMPLKKAAFAASETLDDDARLTGVVNTLRLNDGPVAGFNTDVEGIVRAVRAAGLRAPDAVLVLGGGATAASALVAAGRLGASHVEIAVRAPAKAQGLFPLAHEVGVELAIRELSSSVVASHADVIVSTLPGGSEAAEQYTADTRRHALLFDVAYSPWPSAVARAWHDVNGSVINGLGMLVHQALLQVRVFASGSPDAVLDDEQRVLAAMLDAVHLEADGRA</sequence>
<dbReference type="InterPro" id="IPR013708">
    <property type="entry name" value="Shikimate_DH-bd_N"/>
</dbReference>
<dbReference type="GO" id="GO:0004764">
    <property type="term" value="F:shikimate 3-dehydrogenase (NADP+) activity"/>
    <property type="evidence" value="ECO:0007669"/>
    <property type="project" value="InterPro"/>
</dbReference>
<dbReference type="GO" id="GO:0019632">
    <property type="term" value="P:shikimate metabolic process"/>
    <property type="evidence" value="ECO:0007669"/>
    <property type="project" value="TreeGrafter"/>
</dbReference>
<proteinExistence type="predicted"/>
<evidence type="ECO:0000313" key="5">
    <source>
        <dbReference type="Proteomes" id="UP000221369"/>
    </source>
</evidence>
<dbReference type="GO" id="GO:0009423">
    <property type="term" value="P:chorismate biosynthetic process"/>
    <property type="evidence" value="ECO:0007669"/>
    <property type="project" value="TreeGrafter"/>
</dbReference>
<dbReference type="Proteomes" id="UP000221369">
    <property type="component" value="Unassembled WGS sequence"/>
</dbReference>
<dbReference type="Gene3D" id="3.40.50.720">
    <property type="entry name" value="NAD(P)-binding Rossmann-like Domain"/>
    <property type="match status" value="1"/>
</dbReference>
<dbReference type="Gene3D" id="3.40.50.10860">
    <property type="entry name" value="Leucine Dehydrogenase, chain A, domain 1"/>
    <property type="match status" value="1"/>
</dbReference>
<feature type="domain" description="Shikimate dehydrogenase substrate binding N-terminal" evidence="3">
    <location>
        <begin position="9"/>
        <end position="90"/>
    </location>
</feature>
<dbReference type="PANTHER" id="PTHR21089">
    <property type="entry name" value="SHIKIMATE DEHYDROGENASE"/>
    <property type="match status" value="1"/>
</dbReference>
<evidence type="ECO:0000259" key="3">
    <source>
        <dbReference type="Pfam" id="PF08501"/>
    </source>
</evidence>
<dbReference type="GO" id="GO:0050661">
    <property type="term" value="F:NADP binding"/>
    <property type="evidence" value="ECO:0007669"/>
    <property type="project" value="TreeGrafter"/>
</dbReference>